<keyword evidence="7" id="KW-1185">Reference proteome</keyword>
<gene>
    <name evidence="6" type="ORF">FNH05_31945</name>
</gene>
<dbReference type="InterPro" id="IPR050884">
    <property type="entry name" value="CNP_phosphodiesterase-III"/>
</dbReference>
<feature type="domain" description="Calcineurin-like phosphoesterase" evidence="5">
    <location>
        <begin position="3"/>
        <end position="186"/>
    </location>
</feature>
<dbReference type="PANTHER" id="PTHR42988:SF2">
    <property type="entry name" value="CYCLIC NUCLEOTIDE PHOSPHODIESTERASE CBUA0032-RELATED"/>
    <property type="match status" value="1"/>
</dbReference>
<evidence type="ECO:0000256" key="2">
    <source>
        <dbReference type="ARBA" id="ARBA00022801"/>
    </source>
</evidence>
<keyword evidence="1" id="KW-0479">Metal-binding</keyword>
<protein>
    <submittedName>
        <fullName evidence="6">Phosphodiesterase</fullName>
    </submittedName>
</protein>
<reference evidence="6 7" key="1">
    <citation type="submission" date="2019-07" db="EMBL/GenBank/DDBJ databases">
        <authorList>
            <person name="Duangmal K."/>
            <person name="Teo W.F.A."/>
        </authorList>
    </citation>
    <scope>NUCLEOTIDE SEQUENCE [LARGE SCALE GENOMIC DNA]</scope>
    <source>
        <strain evidence="6 7">TBRC 6029</strain>
    </source>
</reference>
<dbReference type="InterPro" id="IPR004843">
    <property type="entry name" value="Calcineurin-like_PHP"/>
</dbReference>
<name>A0A558ANJ1_9PSEU</name>
<dbReference type="OrthoDB" id="5241795at2"/>
<evidence type="ECO:0000313" key="6">
    <source>
        <dbReference type="EMBL" id="TVT25821.1"/>
    </source>
</evidence>
<dbReference type="InterPro" id="IPR026575">
    <property type="entry name" value="GpdQ/CpdA-like"/>
</dbReference>
<dbReference type="InterPro" id="IPR029052">
    <property type="entry name" value="Metallo-depent_PP-like"/>
</dbReference>
<dbReference type="SUPFAM" id="SSF56300">
    <property type="entry name" value="Metallo-dependent phosphatases"/>
    <property type="match status" value="1"/>
</dbReference>
<accession>A0A558ANJ1</accession>
<dbReference type="PANTHER" id="PTHR42988">
    <property type="entry name" value="PHOSPHOHYDROLASE"/>
    <property type="match status" value="1"/>
</dbReference>
<evidence type="ECO:0000256" key="1">
    <source>
        <dbReference type="ARBA" id="ARBA00022723"/>
    </source>
</evidence>
<dbReference type="AlphaFoldDB" id="A0A558ANJ1"/>
<evidence type="ECO:0000256" key="3">
    <source>
        <dbReference type="ARBA" id="ARBA00023004"/>
    </source>
</evidence>
<proteinExistence type="inferred from homology"/>
<evidence type="ECO:0000313" key="7">
    <source>
        <dbReference type="Proteomes" id="UP000320011"/>
    </source>
</evidence>
<reference evidence="6 7" key="2">
    <citation type="submission" date="2019-08" db="EMBL/GenBank/DDBJ databases">
        <title>Amycolatopsis acidicola sp. nov., isolated from peat swamp forest soil.</title>
        <authorList>
            <person name="Srisuk N."/>
        </authorList>
    </citation>
    <scope>NUCLEOTIDE SEQUENCE [LARGE SCALE GENOMIC DNA]</scope>
    <source>
        <strain evidence="6 7">TBRC 6029</strain>
    </source>
</reference>
<dbReference type="EMBL" id="VJWX01000513">
    <property type="protein sequence ID" value="TVT25821.1"/>
    <property type="molecule type" value="Genomic_DNA"/>
</dbReference>
<dbReference type="Gene3D" id="3.60.21.10">
    <property type="match status" value="1"/>
</dbReference>
<keyword evidence="3" id="KW-0408">Iron</keyword>
<dbReference type="CDD" id="cd07402">
    <property type="entry name" value="MPP_GpdQ"/>
    <property type="match status" value="1"/>
</dbReference>
<dbReference type="Pfam" id="PF00149">
    <property type="entry name" value="Metallophos"/>
    <property type="match status" value="1"/>
</dbReference>
<organism evidence="6 7">
    <name type="scientific">Amycolatopsis rhizosphaerae</name>
    <dbReference type="NCBI Taxonomy" id="2053003"/>
    <lineage>
        <taxon>Bacteria</taxon>
        <taxon>Bacillati</taxon>
        <taxon>Actinomycetota</taxon>
        <taxon>Actinomycetes</taxon>
        <taxon>Pseudonocardiales</taxon>
        <taxon>Pseudonocardiaceae</taxon>
        <taxon>Amycolatopsis</taxon>
    </lineage>
</organism>
<comment type="similarity">
    <text evidence="4">Belongs to the cyclic nucleotide phosphodiesterase class-III family.</text>
</comment>
<dbReference type="GO" id="GO:0046872">
    <property type="term" value="F:metal ion binding"/>
    <property type="evidence" value="ECO:0007669"/>
    <property type="project" value="UniProtKB-KW"/>
</dbReference>
<sequence length="244" mass="26079">MILAHISDLHLDGEPRATKRAERVFAFLDRLHRPVDAILLTGDITDHGTEAEYEQAKALLRERPVLPCPGNHDARGPYRKVLLGEPASEGPVNTVHDLPGARILLADSTVPGRPHGYLDDETLAWLDAGLSGAPAGKPVLVGFHHPPIPLHSPFIDEIRLRGAERLAEVLRRHGNVAAVLCGHAHSAAAGTFAGLPLLVAPGVVSTFRLPWETGTGLDGGQPPALAFHLLDPGGTITTHYRLVV</sequence>
<comment type="caution">
    <text evidence="6">The sequence shown here is derived from an EMBL/GenBank/DDBJ whole genome shotgun (WGS) entry which is preliminary data.</text>
</comment>
<evidence type="ECO:0000259" key="5">
    <source>
        <dbReference type="Pfam" id="PF00149"/>
    </source>
</evidence>
<keyword evidence="2" id="KW-0378">Hydrolase</keyword>
<evidence type="ECO:0000256" key="4">
    <source>
        <dbReference type="ARBA" id="ARBA00025742"/>
    </source>
</evidence>
<dbReference type="Proteomes" id="UP000320011">
    <property type="component" value="Unassembled WGS sequence"/>
</dbReference>
<dbReference type="GO" id="GO:0004112">
    <property type="term" value="F:cyclic-nucleotide phosphodiesterase activity"/>
    <property type="evidence" value="ECO:0007669"/>
    <property type="project" value="InterPro"/>
</dbReference>